<dbReference type="OrthoDB" id="9793549at2"/>
<dbReference type="InterPro" id="IPR011006">
    <property type="entry name" value="CheY-like_superfamily"/>
</dbReference>
<accession>A0A1Y0I6I4</accession>
<evidence type="ECO:0000313" key="3">
    <source>
        <dbReference type="EMBL" id="ARU56107.1"/>
    </source>
</evidence>
<dbReference type="InterPro" id="IPR001789">
    <property type="entry name" value="Sig_transdc_resp-reg_receiver"/>
</dbReference>
<gene>
    <name evidence="3" type="ORF">OLMES_2034</name>
</gene>
<dbReference type="RefSeq" id="WP_087461134.1">
    <property type="nucleotide sequence ID" value="NZ_CP021425.1"/>
</dbReference>
<feature type="modified residue" description="4-aspartylphosphate" evidence="1">
    <location>
        <position position="67"/>
    </location>
</feature>
<dbReference type="KEGG" id="ome:OLMES_2034"/>
<dbReference type="InterPro" id="IPR052893">
    <property type="entry name" value="TCS_response_regulator"/>
</dbReference>
<organism evidence="3 4">
    <name type="scientific">Oleiphilus messinensis</name>
    <dbReference type="NCBI Taxonomy" id="141451"/>
    <lineage>
        <taxon>Bacteria</taxon>
        <taxon>Pseudomonadati</taxon>
        <taxon>Pseudomonadota</taxon>
        <taxon>Gammaproteobacteria</taxon>
        <taxon>Oceanospirillales</taxon>
        <taxon>Oleiphilaceae</taxon>
        <taxon>Oleiphilus</taxon>
    </lineage>
</organism>
<dbReference type="GO" id="GO:0000160">
    <property type="term" value="P:phosphorelay signal transduction system"/>
    <property type="evidence" value="ECO:0007669"/>
    <property type="project" value="InterPro"/>
</dbReference>
<dbReference type="EMBL" id="CP021425">
    <property type="protein sequence ID" value="ARU56107.1"/>
    <property type="molecule type" value="Genomic_DNA"/>
</dbReference>
<dbReference type="SMART" id="SM00448">
    <property type="entry name" value="REC"/>
    <property type="match status" value="1"/>
</dbReference>
<dbReference type="PANTHER" id="PTHR44520">
    <property type="entry name" value="RESPONSE REGULATOR RCP1-RELATED"/>
    <property type="match status" value="1"/>
</dbReference>
<name>A0A1Y0I6I4_9GAMM</name>
<sequence>MKSGKVLLVEDNPDEEELARIAFRRAGLDSDDVVVAHDGQEAVDYLFGSGAFSGRDVSQTPKVVFLDINMPKMNGLEVLKRIKSNEATALIPTVILTSSDELSDQISGYRFGANSYVRKALDFKEFIENIILMRHYWIDVNCTPTEKSSRP</sequence>
<evidence type="ECO:0000259" key="2">
    <source>
        <dbReference type="PROSITE" id="PS50110"/>
    </source>
</evidence>
<keyword evidence="4" id="KW-1185">Reference proteome</keyword>
<proteinExistence type="predicted"/>
<feature type="domain" description="Response regulatory" evidence="2">
    <location>
        <begin position="5"/>
        <end position="134"/>
    </location>
</feature>
<dbReference type="PROSITE" id="PS50110">
    <property type="entry name" value="RESPONSE_REGULATORY"/>
    <property type="match status" value="1"/>
</dbReference>
<dbReference type="Pfam" id="PF00072">
    <property type="entry name" value="Response_reg"/>
    <property type="match status" value="1"/>
</dbReference>
<dbReference type="Proteomes" id="UP000196027">
    <property type="component" value="Chromosome"/>
</dbReference>
<reference evidence="3 4" key="1">
    <citation type="submission" date="2017-05" db="EMBL/GenBank/DDBJ databases">
        <title>Genomic insights into alkan degradation activity of Oleiphilus messinensis.</title>
        <authorList>
            <person name="Kozyavkin S.A."/>
            <person name="Slesarev A.I."/>
            <person name="Golyshin P.N."/>
            <person name="Korzhenkov A."/>
            <person name="Golyshina O.N."/>
            <person name="Toshchakov S.V."/>
        </authorList>
    </citation>
    <scope>NUCLEOTIDE SEQUENCE [LARGE SCALE GENOMIC DNA]</scope>
    <source>
        <strain evidence="3 4">ME102</strain>
    </source>
</reference>
<evidence type="ECO:0000256" key="1">
    <source>
        <dbReference type="PROSITE-ProRule" id="PRU00169"/>
    </source>
</evidence>
<evidence type="ECO:0000313" key="4">
    <source>
        <dbReference type="Proteomes" id="UP000196027"/>
    </source>
</evidence>
<dbReference type="Gene3D" id="3.40.50.2300">
    <property type="match status" value="1"/>
</dbReference>
<dbReference type="CDD" id="cd17557">
    <property type="entry name" value="REC_Rcp-like"/>
    <property type="match status" value="1"/>
</dbReference>
<protein>
    <submittedName>
        <fullName evidence="3">CheY-like receiver protein</fullName>
    </submittedName>
</protein>
<dbReference type="AlphaFoldDB" id="A0A1Y0I6I4"/>
<keyword evidence="1" id="KW-0597">Phosphoprotein</keyword>
<dbReference type="PANTHER" id="PTHR44520:SF1">
    <property type="entry name" value="TWO-COMPONENT SYSTEM REGULATORY PROTEIN"/>
    <property type="match status" value="1"/>
</dbReference>
<dbReference type="SUPFAM" id="SSF52172">
    <property type="entry name" value="CheY-like"/>
    <property type="match status" value="1"/>
</dbReference>